<dbReference type="Pfam" id="PF10096">
    <property type="entry name" value="DUF2334"/>
    <property type="match status" value="1"/>
</dbReference>
<reference evidence="2 3" key="1">
    <citation type="submission" date="2018-10" db="EMBL/GenBank/DDBJ databases">
        <title>Genomic Encyclopedia of Archaeal and Bacterial Type Strains, Phase II (KMG-II): from individual species to whole genera.</title>
        <authorList>
            <person name="Goeker M."/>
        </authorList>
    </citation>
    <scope>NUCLEOTIDE SEQUENCE [LARGE SCALE GENOMIC DNA]</scope>
    <source>
        <strain evidence="2 3">DSM 18602</strain>
    </source>
</reference>
<dbReference type="Gene3D" id="3.20.20.370">
    <property type="entry name" value="Glycoside hydrolase/deacetylase"/>
    <property type="match status" value="1"/>
</dbReference>
<dbReference type="OrthoDB" id="765190at2"/>
<accession>A0A495J423</accession>
<organism evidence="2 3">
    <name type="scientific">Mucilaginibacter gracilis</name>
    <dbReference type="NCBI Taxonomy" id="423350"/>
    <lineage>
        <taxon>Bacteria</taxon>
        <taxon>Pseudomonadati</taxon>
        <taxon>Bacteroidota</taxon>
        <taxon>Sphingobacteriia</taxon>
        <taxon>Sphingobacteriales</taxon>
        <taxon>Sphingobacteriaceae</taxon>
        <taxon>Mucilaginibacter</taxon>
    </lineage>
</organism>
<dbReference type="RefSeq" id="WP_121199173.1">
    <property type="nucleotide sequence ID" value="NZ_RBKU01000001.1"/>
</dbReference>
<protein>
    <submittedName>
        <fullName evidence="2">Peptidoglycan/xylan/chitin deacetylase (PgdA/CDA1 family)</fullName>
    </submittedName>
</protein>
<gene>
    <name evidence="2" type="ORF">BDD43_3921</name>
</gene>
<evidence type="ECO:0000313" key="3">
    <source>
        <dbReference type="Proteomes" id="UP000268007"/>
    </source>
</evidence>
<dbReference type="GO" id="GO:0005975">
    <property type="term" value="P:carbohydrate metabolic process"/>
    <property type="evidence" value="ECO:0007669"/>
    <property type="project" value="InterPro"/>
</dbReference>
<keyword evidence="1" id="KW-0732">Signal</keyword>
<dbReference type="InterPro" id="IPR018763">
    <property type="entry name" value="DUF2334"/>
</dbReference>
<feature type="signal peptide" evidence="1">
    <location>
        <begin position="1"/>
        <end position="26"/>
    </location>
</feature>
<proteinExistence type="predicted"/>
<dbReference type="InterPro" id="IPR011330">
    <property type="entry name" value="Glyco_hydro/deAcase_b/a-brl"/>
</dbReference>
<feature type="chain" id="PRO_5019743791" evidence="1">
    <location>
        <begin position="27"/>
        <end position="263"/>
    </location>
</feature>
<name>A0A495J423_9SPHI</name>
<dbReference type="Proteomes" id="UP000268007">
    <property type="component" value="Unassembled WGS sequence"/>
</dbReference>
<evidence type="ECO:0000256" key="1">
    <source>
        <dbReference type="SAM" id="SignalP"/>
    </source>
</evidence>
<dbReference type="EMBL" id="RBKU01000001">
    <property type="protein sequence ID" value="RKR83707.1"/>
    <property type="molecule type" value="Genomic_DNA"/>
</dbReference>
<comment type="caution">
    <text evidence="2">The sequence shown here is derived from an EMBL/GenBank/DDBJ whole genome shotgun (WGS) entry which is preliminary data.</text>
</comment>
<dbReference type="AlphaFoldDB" id="A0A495J423"/>
<evidence type="ECO:0000313" key="2">
    <source>
        <dbReference type="EMBL" id="RKR83707.1"/>
    </source>
</evidence>
<sequence length="263" mass="29683">MLQIKKRFIGFALLCNLILAFGHANAQPMVILKLDDLGSKNGTSNAAPVLDYLLDMKIKTAIGVIAVRLDSTALKAYSKYIAAKNDKNENIFEVWNHGFTHTNNNPPGGDKREFDGTGYQFQKQHFNTADSIVFKLLGVQMHTFGSPYNAVDSNTTRVIAENKNYKVVLLDGKKSGYERGILHMNNRVNMEVATGVPNFDQFVIQYNNLIGKYPDVIVLQGHPAFYDVAKFEELKKIIVFLQGKKCQFVLPYDLYVLNQKLKR</sequence>
<keyword evidence="3" id="KW-1185">Reference proteome</keyword>
<dbReference type="SUPFAM" id="SSF88713">
    <property type="entry name" value="Glycoside hydrolase/deacetylase"/>
    <property type="match status" value="1"/>
</dbReference>